<dbReference type="NCBIfam" id="TIGR00663">
    <property type="entry name" value="dnan"/>
    <property type="match status" value="1"/>
</dbReference>
<evidence type="ECO:0000256" key="7">
    <source>
        <dbReference type="ARBA" id="ARBA00022932"/>
    </source>
</evidence>
<organism evidence="13 14">
    <name type="scientific">Candidatus Andersenbacteria bacterium RIFCSPHIGHO2_12_FULL_45_11</name>
    <dbReference type="NCBI Taxonomy" id="1797281"/>
    <lineage>
        <taxon>Bacteria</taxon>
        <taxon>Candidatus Anderseniibacteriota</taxon>
    </lineage>
</organism>
<dbReference type="PIRSF" id="PIRSF000804">
    <property type="entry name" value="DNA_pol_III_b"/>
    <property type="match status" value="1"/>
</dbReference>
<dbReference type="EMBL" id="MHHR01000009">
    <property type="protein sequence ID" value="OGY34846.1"/>
    <property type="molecule type" value="Genomic_DNA"/>
</dbReference>
<dbReference type="CDD" id="cd00140">
    <property type="entry name" value="beta_clamp"/>
    <property type="match status" value="1"/>
</dbReference>
<comment type="similarity">
    <text evidence="2 9">Belongs to the beta sliding clamp family.</text>
</comment>
<dbReference type="InterPro" id="IPR046938">
    <property type="entry name" value="DNA_clamp_sf"/>
</dbReference>
<comment type="subunit">
    <text evidence="9">Forms a ring-shaped head-to-tail homodimer around DNA.</text>
</comment>
<evidence type="ECO:0000256" key="3">
    <source>
        <dbReference type="ARBA" id="ARBA00022490"/>
    </source>
</evidence>
<evidence type="ECO:0000259" key="10">
    <source>
        <dbReference type="Pfam" id="PF00712"/>
    </source>
</evidence>
<dbReference type="Pfam" id="PF02768">
    <property type="entry name" value="DNA_pol3_beta_3"/>
    <property type="match status" value="1"/>
</dbReference>
<dbReference type="GO" id="GO:0003887">
    <property type="term" value="F:DNA-directed DNA polymerase activity"/>
    <property type="evidence" value="ECO:0007669"/>
    <property type="project" value="UniProtKB-UniRule"/>
</dbReference>
<keyword evidence="3 9" id="KW-0963">Cytoplasm</keyword>
<feature type="domain" description="DNA polymerase III beta sliding clamp C-terminal" evidence="12">
    <location>
        <begin position="244"/>
        <end position="364"/>
    </location>
</feature>
<evidence type="ECO:0000256" key="5">
    <source>
        <dbReference type="ARBA" id="ARBA00022695"/>
    </source>
</evidence>
<keyword evidence="7 9" id="KW-0239">DNA-directed DNA polymerase</keyword>
<dbReference type="GO" id="GO:0008408">
    <property type="term" value="F:3'-5' exonuclease activity"/>
    <property type="evidence" value="ECO:0007669"/>
    <property type="project" value="InterPro"/>
</dbReference>
<evidence type="ECO:0000313" key="14">
    <source>
        <dbReference type="Proteomes" id="UP000177528"/>
    </source>
</evidence>
<evidence type="ECO:0000259" key="12">
    <source>
        <dbReference type="Pfam" id="PF02768"/>
    </source>
</evidence>
<gene>
    <name evidence="13" type="ORF">A3D99_02985</name>
</gene>
<dbReference type="PANTHER" id="PTHR30478">
    <property type="entry name" value="DNA POLYMERASE III SUBUNIT BETA"/>
    <property type="match status" value="1"/>
</dbReference>
<dbReference type="Pfam" id="PF02767">
    <property type="entry name" value="DNA_pol3_beta_2"/>
    <property type="match status" value="1"/>
</dbReference>
<dbReference type="Gene3D" id="3.70.10.10">
    <property type="match status" value="1"/>
</dbReference>
<keyword evidence="6 9" id="KW-0235">DNA replication</keyword>
<dbReference type="GO" id="GO:0005737">
    <property type="term" value="C:cytoplasm"/>
    <property type="evidence" value="ECO:0007669"/>
    <property type="project" value="UniProtKB-SubCell"/>
</dbReference>
<feature type="domain" description="DNA polymerase III beta sliding clamp N-terminal" evidence="10">
    <location>
        <begin position="1"/>
        <end position="119"/>
    </location>
</feature>
<dbReference type="InterPro" id="IPR022634">
    <property type="entry name" value="DNA_polIII_beta_N"/>
</dbReference>
<evidence type="ECO:0000256" key="9">
    <source>
        <dbReference type="PIRNR" id="PIRNR000804"/>
    </source>
</evidence>
<dbReference type="GO" id="GO:0003677">
    <property type="term" value="F:DNA binding"/>
    <property type="evidence" value="ECO:0007669"/>
    <property type="project" value="UniProtKB-UniRule"/>
</dbReference>
<accession>A0A1G1X4A0</accession>
<comment type="subcellular location">
    <subcellularLocation>
        <location evidence="1 9">Cytoplasm</location>
    </subcellularLocation>
</comment>
<reference evidence="13 14" key="1">
    <citation type="journal article" date="2016" name="Nat. Commun.">
        <title>Thousands of microbial genomes shed light on interconnected biogeochemical processes in an aquifer system.</title>
        <authorList>
            <person name="Anantharaman K."/>
            <person name="Brown C.T."/>
            <person name="Hug L.A."/>
            <person name="Sharon I."/>
            <person name="Castelle C.J."/>
            <person name="Probst A.J."/>
            <person name="Thomas B.C."/>
            <person name="Singh A."/>
            <person name="Wilkins M.J."/>
            <person name="Karaoz U."/>
            <person name="Brodie E.L."/>
            <person name="Williams K.H."/>
            <person name="Hubbard S.S."/>
            <person name="Banfield J.F."/>
        </authorList>
    </citation>
    <scope>NUCLEOTIDE SEQUENCE [LARGE SCALE GENOMIC DNA]</scope>
</reference>
<name>A0A1G1X4A0_9BACT</name>
<dbReference type="Proteomes" id="UP000177528">
    <property type="component" value="Unassembled WGS sequence"/>
</dbReference>
<evidence type="ECO:0000256" key="2">
    <source>
        <dbReference type="ARBA" id="ARBA00010752"/>
    </source>
</evidence>
<keyword evidence="4 9" id="KW-0808">Transferase</keyword>
<evidence type="ECO:0000313" key="13">
    <source>
        <dbReference type="EMBL" id="OGY34846.1"/>
    </source>
</evidence>
<dbReference type="InterPro" id="IPR022637">
    <property type="entry name" value="DNA_polIII_beta_cen"/>
</dbReference>
<dbReference type="SMART" id="SM00480">
    <property type="entry name" value="POL3Bc"/>
    <property type="match status" value="1"/>
</dbReference>
<sequence length="366" mass="40185">MKFTCTQENLLRGISQTAPIAGRNSQLPILANVLLHTQQNTLVLTSTDLEIGVRTVVGGKMGEEGSCAISAKKLFEYVQQLPKTHPITIEKKERTVIVSTKGFTAQFSSADPEEYPLLPEKSATDGITISSTVLCEAIASTLFAATREETRPEIRSVILSWRDGGLHVAATDSFRLAEYTALTPSVREVSVLLPLSSAQEVARLFAQVGDVTVTPHENYVSFESSHIEVTSRLVDGVYPKYEDIIPTTHTTEVRINRDEFSRALKTISVFLPRDSKRVSLSIRPSEGELTARVGGGENGEGEVRCEIEGTGDDIDVLMNVQYLLEGIAHIAGDVCEGYFSGKHEPVVFRRHSKEDAYVYVVMPIQV</sequence>
<evidence type="ECO:0000256" key="6">
    <source>
        <dbReference type="ARBA" id="ARBA00022705"/>
    </source>
</evidence>
<dbReference type="InterPro" id="IPR022635">
    <property type="entry name" value="DNA_polIII_beta_C"/>
</dbReference>
<feature type="domain" description="DNA polymerase III beta sliding clamp central" evidence="11">
    <location>
        <begin position="129"/>
        <end position="240"/>
    </location>
</feature>
<keyword evidence="5 9" id="KW-0548">Nucleotidyltransferase</keyword>
<comment type="function">
    <text evidence="9">Confers DNA tethering and processivity to DNA polymerases and other proteins. Acts as a clamp, forming a ring around DNA (a reaction catalyzed by the clamp-loading complex) which diffuses in an ATP-independent manner freely and bidirectionally along dsDNA. Initially characterized for its ability to contact the catalytic subunit of DNA polymerase III (Pol III), a complex, multichain enzyme responsible for most of the replicative synthesis in bacteria; Pol III exhibits 3'-5' exonuclease proofreading activity. The beta chain is required for initiation of replication as well as for processivity of DNA replication.</text>
</comment>
<dbReference type="Gene3D" id="3.10.150.10">
    <property type="entry name" value="DNA Polymerase III, subunit A, domain 2"/>
    <property type="match status" value="1"/>
</dbReference>
<dbReference type="PANTHER" id="PTHR30478:SF0">
    <property type="entry name" value="BETA SLIDING CLAMP"/>
    <property type="match status" value="1"/>
</dbReference>
<proteinExistence type="inferred from homology"/>
<dbReference type="Pfam" id="PF00712">
    <property type="entry name" value="DNA_pol3_beta"/>
    <property type="match status" value="1"/>
</dbReference>
<dbReference type="GO" id="GO:0006271">
    <property type="term" value="P:DNA strand elongation involved in DNA replication"/>
    <property type="evidence" value="ECO:0007669"/>
    <property type="project" value="TreeGrafter"/>
</dbReference>
<dbReference type="AlphaFoldDB" id="A0A1G1X4A0"/>
<evidence type="ECO:0000259" key="11">
    <source>
        <dbReference type="Pfam" id="PF02767"/>
    </source>
</evidence>
<protein>
    <recommendedName>
        <fullName evidence="9">Beta sliding clamp</fullName>
    </recommendedName>
</protein>
<dbReference type="InterPro" id="IPR001001">
    <property type="entry name" value="DNA_polIII_beta"/>
</dbReference>
<dbReference type="SUPFAM" id="SSF55979">
    <property type="entry name" value="DNA clamp"/>
    <property type="match status" value="3"/>
</dbReference>
<keyword evidence="8" id="KW-0238">DNA-binding</keyword>
<dbReference type="GO" id="GO:0009360">
    <property type="term" value="C:DNA polymerase III complex"/>
    <property type="evidence" value="ECO:0007669"/>
    <property type="project" value="InterPro"/>
</dbReference>
<comment type="caution">
    <text evidence="13">The sequence shown here is derived from an EMBL/GenBank/DDBJ whole genome shotgun (WGS) entry which is preliminary data.</text>
</comment>
<evidence type="ECO:0000256" key="4">
    <source>
        <dbReference type="ARBA" id="ARBA00022679"/>
    </source>
</evidence>
<evidence type="ECO:0000256" key="1">
    <source>
        <dbReference type="ARBA" id="ARBA00004496"/>
    </source>
</evidence>
<evidence type="ECO:0000256" key="8">
    <source>
        <dbReference type="ARBA" id="ARBA00023125"/>
    </source>
</evidence>